<dbReference type="KEGG" id="mtw:CQW49_22245"/>
<dbReference type="STRING" id="595536.GCA_000178815_00257"/>
<geneLocation type="plasmid" evidence="3">
    <name>pob3b1</name>
</geneLocation>
<feature type="region of interest" description="Disordered" evidence="1">
    <location>
        <begin position="1"/>
        <end position="34"/>
    </location>
</feature>
<organism evidence="2 3">
    <name type="scientific">Methylosinus trichosporium (strain ATCC 35070 / NCIMB 11131 / UNIQEM 75 / OB3b)</name>
    <dbReference type="NCBI Taxonomy" id="595536"/>
    <lineage>
        <taxon>Bacteria</taxon>
        <taxon>Pseudomonadati</taxon>
        <taxon>Pseudomonadota</taxon>
        <taxon>Alphaproteobacteria</taxon>
        <taxon>Hyphomicrobiales</taxon>
        <taxon>Methylocystaceae</taxon>
        <taxon>Methylosinus</taxon>
    </lineage>
</organism>
<keyword evidence="2" id="KW-0614">Plasmid</keyword>
<evidence type="ECO:0000313" key="2">
    <source>
        <dbReference type="EMBL" id="ATQ70699.1"/>
    </source>
</evidence>
<accession>A0A2D2D770</accession>
<sequence length="69" mass="7335">MGIASARGELLVKFDPRDETDPEVPAPGDGIDTQGRLRPQLAAGAAVLPLRPVEKGIWVVGIKKAKSFQ</sequence>
<dbReference type="AlphaFoldDB" id="A0A2D2D770"/>
<reference evidence="3" key="1">
    <citation type="submission" date="2017-10" db="EMBL/GenBank/DDBJ databases">
        <title>Completed PacBio SMRT sequence of Methylosinus trichosporium OB3b reveals presence of a third large plasmid.</title>
        <authorList>
            <person name="Charles T.C."/>
            <person name="Lynch M.D.J."/>
            <person name="Heil J.R."/>
            <person name="Cheng J."/>
        </authorList>
    </citation>
    <scope>NUCLEOTIDE SEQUENCE [LARGE SCALE GENOMIC DNA]</scope>
    <source>
        <strain evidence="3">OB3b</strain>
        <plasmid evidence="3">pob3b1</plasmid>
    </source>
</reference>
<name>A0A2D2D770_METT3</name>
<keyword evidence="3" id="KW-1185">Reference proteome</keyword>
<evidence type="ECO:0000313" key="3">
    <source>
        <dbReference type="Proteomes" id="UP000230709"/>
    </source>
</evidence>
<protein>
    <submittedName>
        <fullName evidence="2">Uncharacterized protein</fullName>
    </submittedName>
</protein>
<evidence type="ECO:0000256" key="1">
    <source>
        <dbReference type="SAM" id="MobiDB-lite"/>
    </source>
</evidence>
<proteinExistence type="predicted"/>
<dbReference type="EMBL" id="CP023738">
    <property type="protein sequence ID" value="ATQ70699.1"/>
    <property type="molecule type" value="Genomic_DNA"/>
</dbReference>
<gene>
    <name evidence="2" type="ORF">CQW49_22245</name>
</gene>
<feature type="compositionally biased region" description="Basic and acidic residues" evidence="1">
    <location>
        <begin position="10"/>
        <end position="19"/>
    </location>
</feature>
<dbReference type="Proteomes" id="UP000230709">
    <property type="component" value="Plasmid pOB3b1"/>
</dbReference>